<dbReference type="Proteomes" id="UP000218113">
    <property type="component" value="Unassembled WGS sequence"/>
</dbReference>
<proteinExistence type="predicted"/>
<organism evidence="1 2">
    <name type="scientific">SAR324 cluster bacterium</name>
    <dbReference type="NCBI Taxonomy" id="2024889"/>
    <lineage>
        <taxon>Bacteria</taxon>
        <taxon>Deltaproteobacteria</taxon>
        <taxon>SAR324 cluster</taxon>
    </lineage>
</organism>
<accession>A0A2A4TBZ7</accession>
<evidence type="ECO:0000313" key="2">
    <source>
        <dbReference type="Proteomes" id="UP000218113"/>
    </source>
</evidence>
<sequence length="170" mass="20085">MCKLNDFNNLKERVLPHLQTYKDDLLINDQMVLKDYTGDFISSYRSSGTHLFLMNLTSTCNWSSDNLENNIQKYKDLAFDFLSLDTNYLFCTSDGEIREITLDEAKAFLENKYQEVDKTRIRMESMNLLSLANEIVFYMHDKGRTWKSKLSSEWSDSYKPSLLKLRNHFD</sequence>
<evidence type="ECO:0000313" key="1">
    <source>
        <dbReference type="EMBL" id="PCI30881.1"/>
    </source>
</evidence>
<gene>
    <name evidence="1" type="ORF">COB67_00055</name>
</gene>
<comment type="caution">
    <text evidence="1">The sequence shown here is derived from an EMBL/GenBank/DDBJ whole genome shotgun (WGS) entry which is preliminary data.</text>
</comment>
<dbReference type="AlphaFoldDB" id="A0A2A4TBZ7"/>
<name>A0A2A4TBZ7_9DELT</name>
<dbReference type="EMBL" id="NVSR01000001">
    <property type="protein sequence ID" value="PCI30881.1"/>
    <property type="molecule type" value="Genomic_DNA"/>
</dbReference>
<reference evidence="2" key="1">
    <citation type="submission" date="2017-08" db="EMBL/GenBank/DDBJ databases">
        <title>A dynamic microbial community with high functional redundancy inhabits the cold, oxic subseafloor aquifer.</title>
        <authorList>
            <person name="Tully B.J."/>
            <person name="Wheat C.G."/>
            <person name="Glazer B.T."/>
            <person name="Huber J.A."/>
        </authorList>
    </citation>
    <scope>NUCLEOTIDE SEQUENCE [LARGE SCALE GENOMIC DNA]</scope>
</reference>
<protein>
    <submittedName>
        <fullName evidence="1">Uncharacterized protein</fullName>
    </submittedName>
</protein>